<evidence type="ECO:0000313" key="10">
    <source>
        <dbReference type="Proteomes" id="UP001152885"/>
    </source>
</evidence>
<dbReference type="EMBL" id="CANTUO010000003">
    <property type="protein sequence ID" value="CAI5758868.1"/>
    <property type="molecule type" value="Genomic_DNA"/>
</dbReference>
<feature type="compositionally biased region" description="Polar residues" evidence="5">
    <location>
        <begin position="180"/>
        <end position="201"/>
    </location>
</feature>
<comment type="caution">
    <text evidence="9">The sequence shown here is derived from an EMBL/GenBank/DDBJ whole genome shotgun (WGS) entry which is preliminary data.</text>
</comment>
<dbReference type="OrthoDB" id="5985073at2759"/>
<feature type="compositionally biased region" description="Low complexity" evidence="5">
    <location>
        <begin position="230"/>
        <end position="259"/>
    </location>
</feature>
<dbReference type="SMART" id="SM00321">
    <property type="entry name" value="WSC"/>
    <property type="match status" value="1"/>
</dbReference>
<feature type="transmembrane region" description="Helical" evidence="6">
    <location>
        <begin position="264"/>
        <end position="287"/>
    </location>
</feature>
<evidence type="ECO:0000256" key="2">
    <source>
        <dbReference type="ARBA" id="ARBA00022692"/>
    </source>
</evidence>
<feature type="region of interest" description="Disordered" evidence="5">
    <location>
        <begin position="221"/>
        <end position="259"/>
    </location>
</feature>
<feature type="domain" description="WSC" evidence="8">
    <location>
        <begin position="31"/>
        <end position="115"/>
    </location>
</feature>
<gene>
    <name evidence="9" type="ORF">CANVERA_P3378</name>
</gene>
<organism evidence="9 10">
    <name type="scientific">Candida verbasci</name>
    <dbReference type="NCBI Taxonomy" id="1227364"/>
    <lineage>
        <taxon>Eukaryota</taxon>
        <taxon>Fungi</taxon>
        <taxon>Dikarya</taxon>
        <taxon>Ascomycota</taxon>
        <taxon>Saccharomycotina</taxon>
        <taxon>Pichiomycetes</taxon>
        <taxon>Debaryomycetaceae</taxon>
        <taxon>Candida/Lodderomyces clade</taxon>
        <taxon>Candida</taxon>
    </lineage>
</organism>
<dbReference type="Proteomes" id="UP001152885">
    <property type="component" value="Unassembled WGS sequence"/>
</dbReference>
<dbReference type="GO" id="GO:0016020">
    <property type="term" value="C:membrane"/>
    <property type="evidence" value="ECO:0007669"/>
    <property type="project" value="UniProtKB-SubCell"/>
</dbReference>
<feature type="compositionally biased region" description="Low complexity" evidence="5">
    <location>
        <begin position="120"/>
        <end position="172"/>
    </location>
</feature>
<feature type="region of interest" description="Disordered" evidence="5">
    <location>
        <begin position="120"/>
        <end position="201"/>
    </location>
</feature>
<evidence type="ECO:0000256" key="7">
    <source>
        <dbReference type="SAM" id="SignalP"/>
    </source>
</evidence>
<dbReference type="Pfam" id="PF01822">
    <property type="entry name" value="WSC"/>
    <property type="match status" value="1"/>
</dbReference>
<reference evidence="9" key="1">
    <citation type="submission" date="2022-12" db="EMBL/GenBank/DDBJ databases">
        <authorList>
            <person name="Brejova B."/>
        </authorList>
    </citation>
    <scope>NUCLEOTIDE SEQUENCE</scope>
</reference>
<evidence type="ECO:0000256" key="5">
    <source>
        <dbReference type="SAM" id="MobiDB-lite"/>
    </source>
</evidence>
<dbReference type="PANTHER" id="PTHR15549">
    <property type="entry name" value="PAIRED IMMUNOGLOBULIN-LIKE TYPE 2 RECEPTOR"/>
    <property type="match status" value="1"/>
</dbReference>
<evidence type="ECO:0000313" key="9">
    <source>
        <dbReference type="EMBL" id="CAI5758868.1"/>
    </source>
</evidence>
<feature type="region of interest" description="Disordered" evidence="5">
    <location>
        <begin position="307"/>
        <end position="348"/>
    </location>
</feature>
<evidence type="ECO:0000259" key="8">
    <source>
        <dbReference type="PROSITE" id="PS51212"/>
    </source>
</evidence>
<feature type="signal peptide" evidence="7">
    <location>
        <begin position="1"/>
        <end position="25"/>
    </location>
</feature>
<keyword evidence="7" id="KW-0732">Signal</keyword>
<keyword evidence="4 6" id="KW-0472">Membrane</keyword>
<sequence>MVQTFTFKRPSNLVLLSFFINTILATDYFAPGKLVGCYSSISGGSSQGDYQWQSSGYCLNQCGNSAYIAVKGEECICLNSLPSNQVSSSNCDTPCTGYDKENCGGDNSYSIFEQMNAAGNSNSNSYSNSNNASPSSSSNNNGASSSSNSNPSNYASTYRSSSTNNPQPTSSSDESETSSNGSAYISNSPSSTEETDQPRSTQIVVSTISQDNGSVIYSTITQSPSETSETNQATSTTSDSSATNTSNSENNDNNNNQNKSSTGAIVGGVVGGVVGAVAIAGGIFFFLRWRRNNDDDYDDEEEFYDDKYSHNGSGSGGFISRTNNSTKDSRKTNKLSSNHKNPLEMPMTNPFVDPTDDNSSSISINDFNNNNPSNIARAKTMNHNNQFVDPRVNPIMMGRRRLSEGSLIDETDYSRKVLQVTNPDRL</sequence>
<name>A0A9W4TV21_9ASCO</name>
<keyword evidence="2 6" id="KW-0812">Transmembrane</keyword>
<protein>
    <recommendedName>
        <fullName evidence="8">WSC domain-containing protein</fullName>
    </recommendedName>
</protein>
<comment type="subcellular location">
    <subcellularLocation>
        <location evidence="1">Membrane</location>
        <topology evidence="1">Single-pass membrane protein</topology>
    </subcellularLocation>
</comment>
<proteinExistence type="predicted"/>
<dbReference type="InterPro" id="IPR051694">
    <property type="entry name" value="Immunoregulatory_rcpt-like"/>
</dbReference>
<dbReference type="InterPro" id="IPR002889">
    <property type="entry name" value="WSC_carb-bd"/>
</dbReference>
<accession>A0A9W4TV21</accession>
<dbReference type="AlphaFoldDB" id="A0A9W4TV21"/>
<evidence type="ECO:0000256" key="6">
    <source>
        <dbReference type="SAM" id="Phobius"/>
    </source>
</evidence>
<keyword evidence="10" id="KW-1185">Reference proteome</keyword>
<evidence type="ECO:0000256" key="3">
    <source>
        <dbReference type="ARBA" id="ARBA00022989"/>
    </source>
</evidence>
<feature type="chain" id="PRO_5040885692" description="WSC domain-containing protein" evidence="7">
    <location>
        <begin position="26"/>
        <end position="426"/>
    </location>
</feature>
<dbReference type="GO" id="GO:0071944">
    <property type="term" value="C:cell periphery"/>
    <property type="evidence" value="ECO:0007669"/>
    <property type="project" value="UniProtKB-ARBA"/>
</dbReference>
<keyword evidence="3 6" id="KW-1133">Transmembrane helix</keyword>
<evidence type="ECO:0000256" key="1">
    <source>
        <dbReference type="ARBA" id="ARBA00004167"/>
    </source>
</evidence>
<dbReference type="PROSITE" id="PS51212">
    <property type="entry name" value="WSC"/>
    <property type="match status" value="1"/>
</dbReference>
<evidence type="ECO:0000256" key="4">
    <source>
        <dbReference type="ARBA" id="ARBA00023136"/>
    </source>
</evidence>